<reference evidence="2 3" key="1">
    <citation type="submission" date="2020-10" db="EMBL/GenBank/DDBJ databases">
        <title>Genomic characterization of underground lake bacteria from Wind Cave National Park: Insight into the archetypical LuxI/LuxR and identification of LuxR solos.</title>
        <authorList>
            <person name="Wengert P.C."/>
            <person name="Savka M.A."/>
        </authorList>
    </citation>
    <scope>NUCLEOTIDE SEQUENCE [LARGE SCALE GENOMIC DNA]</scope>
    <source>
        <strain evidence="2 3">SD316</strain>
    </source>
</reference>
<keyword evidence="1" id="KW-0732">Signal</keyword>
<comment type="caution">
    <text evidence="2">The sequence shown here is derived from an EMBL/GenBank/DDBJ whole genome shotgun (WGS) entry which is preliminary data.</text>
</comment>
<dbReference type="PROSITE" id="PS51257">
    <property type="entry name" value="PROKAR_LIPOPROTEIN"/>
    <property type="match status" value="1"/>
</dbReference>
<name>A0ABS3K5W5_9HYPH</name>
<accession>A0ABS3K5W5</accession>
<protein>
    <recommendedName>
        <fullName evidence="4">Lipoprotein</fullName>
    </recommendedName>
</protein>
<evidence type="ECO:0000313" key="3">
    <source>
        <dbReference type="Proteomes" id="UP000718278"/>
    </source>
</evidence>
<sequence length="79" mass="9055">MNIRLAAFVCVAVAATAVSGCQALDKMERENYQRSCDNLGIERGTPTYDECMLQQQRMENDDIQRSIDRSNEERILKKL</sequence>
<evidence type="ECO:0008006" key="4">
    <source>
        <dbReference type="Google" id="ProtNLM"/>
    </source>
</evidence>
<feature type="signal peptide" evidence="1">
    <location>
        <begin position="1"/>
        <end position="23"/>
    </location>
</feature>
<evidence type="ECO:0000256" key="1">
    <source>
        <dbReference type="SAM" id="SignalP"/>
    </source>
</evidence>
<feature type="chain" id="PRO_5045879775" description="Lipoprotein" evidence="1">
    <location>
        <begin position="24"/>
        <end position="79"/>
    </location>
</feature>
<evidence type="ECO:0000313" key="2">
    <source>
        <dbReference type="EMBL" id="MBO1042292.1"/>
    </source>
</evidence>
<dbReference type="RefSeq" id="WP_207490317.1">
    <property type="nucleotide sequence ID" value="NZ_JADIJS010000009.1"/>
</dbReference>
<organism evidence="2 3">
    <name type="scientific">Brucella pituitosa</name>
    <dbReference type="NCBI Taxonomy" id="571256"/>
    <lineage>
        <taxon>Bacteria</taxon>
        <taxon>Pseudomonadati</taxon>
        <taxon>Pseudomonadota</taxon>
        <taxon>Alphaproteobacteria</taxon>
        <taxon>Hyphomicrobiales</taxon>
        <taxon>Brucellaceae</taxon>
        <taxon>Brucella/Ochrobactrum group</taxon>
        <taxon>Brucella</taxon>
    </lineage>
</organism>
<dbReference type="Proteomes" id="UP000718278">
    <property type="component" value="Unassembled WGS sequence"/>
</dbReference>
<dbReference type="EMBL" id="JADIJS010000009">
    <property type="protein sequence ID" value="MBO1042292.1"/>
    <property type="molecule type" value="Genomic_DNA"/>
</dbReference>
<keyword evidence="3" id="KW-1185">Reference proteome</keyword>
<gene>
    <name evidence="2" type="ORF">IPV26_21770</name>
</gene>
<proteinExistence type="predicted"/>